<feature type="region of interest" description="Disordered" evidence="12">
    <location>
        <begin position="1207"/>
        <end position="1231"/>
    </location>
</feature>
<feature type="compositionally biased region" description="Basic and acidic residues" evidence="12">
    <location>
        <begin position="2024"/>
        <end position="2033"/>
    </location>
</feature>
<feature type="region of interest" description="Disordered" evidence="12">
    <location>
        <begin position="1989"/>
        <end position="2033"/>
    </location>
</feature>
<feature type="region of interest" description="Disordered" evidence="12">
    <location>
        <begin position="2901"/>
        <end position="3002"/>
    </location>
</feature>
<dbReference type="InterPro" id="IPR010309">
    <property type="entry name" value="E3_Ub_ligase_DUF908"/>
</dbReference>
<dbReference type="InterPro" id="IPR000569">
    <property type="entry name" value="HECT_dom"/>
</dbReference>
<dbReference type="InterPro" id="IPR035983">
    <property type="entry name" value="Hect_E3_ubiquitin_ligase"/>
</dbReference>
<dbReference type="GO" id="GO:0051028">
    <property type="term" value="P:mRNA transport"/>
    <property type="evidence" value="ECO:0007669"/>
    <property type="project" value="UniProtKB-KW"/>
</dbReference>
<feature type="active site" description="Glycyl thioester intermediate" evidence="11">
    <location>
        <position position="4088"/>
    </location>
</feature>
<dbReference type="InterPro" id="IPR010314">
    <property type="entry name" value="E3_Ub_ligase_DUF913"/>
</dbReference>
<keyword evidence="8" id="KW-0509">mRNA transport</keyword>
<keyword evidence="6" id="KW-0808">Transferase</keyword>
<dbReference type="Pfam" id="PF14377">
    <property type="entry name" value="UBM"/>
    <property type="match status" value="3"/>
</dbReference>
<dbReference type="Gene3D" id="3.30.2410.10">
    <property type="entry name" value="Hect, E3 ligase catalytic domain"/>
    <property type="match status" value="1"/>
</dbReference>
<evidence type="ECO:0000256" key="12">
    <source>
        <dbReference type="SAM" id="MobiDB-lite"/>
    </source>
</evidence>
<feature type="compositionally biased region" description="Low complexity" evidence="12">
    <location>
        <begin position="1601"/>
        <end position="1643"/>
    </location>
</feature>
<feature type="compositionally biased region" description="Low complexity" evidence="12">
    <location>
        <begin position="2958"/>
        <end position="2967"/>
    </location>
</feature>
<evidence type="ECO:0000256" key="11">
    <source>
        <dbReference type="PROSITE-ProRule" id="PRU00104"/>
    </source>
</evidence>
<comment type="subcellular location">
    <subcellularLocation>
        <location evidence="2">Nucleus</location>
    </subcellularLocation>
</comment>
<sequence>MGKITKTMQARHKETLSPWLSNYVQAASTAPLPLIPKKLDEFPSRWPFPRGDLYHWIPLLNRFDNILEAFCTTYNLTENYQLRDFTCELLLNKGAPVEYHDENWTAEALAELGYKEQGDVELVIAILKFSQLLLKHCGNRSIYPSSSRVNDLLNSACLNLVHASLEVGLELALRYHVSVKRMAAPSRHFASALLANHYNIELDRVTLLAQPFVKTPVTPAARFPDVPPATPSASAGKTKDKTSSAAHKNVASMYANDLVALVAPDAADESTWNGWGDLKVLYYPKTETTKDSSQETPAGDRASSSSIPMTPTPLRRSSTSVSQTPRSGRPEDSPLNRHHGGNAEDHAVSGPKSFEIRQTTLKSTSIYDLLKTCPEDMPRNARYEFLNRLRICKALLGSSEDRQLALAVRLMAITNLMYIYPEATFVEKVLKQDNDEPRRFQLVYQLAELIHPSADGAADTPLWLQAIAFTALQGMVAIHSKYSDLISALNANVNHGVLMYVIRKAVASMKDDPSDEDDGKMTVEDRWRTSLLRLTEHMVLSSRIGQEMTASGLLEVMIEILKLRSKTAERNWHIVLNFLDQFVYTYTGALTAFSNATGLDAIADLIIHTVNSSKELARAGKGTQPQFHAHLVDYEVPFYHQQAIRYLLKFIHHIMSSPLSFGTNTDRLVRNLVDNSALLHSLRVIIEETRLFGSLVWTNSATLLNDFINNDPTSFAAITESGMVQSFLTTLTGEEVTVPKAEENPRSSANQGEDASSPDYSDESVILESDDRQHPPTSEMMSAPRTRPLAHGIIPATEAINIIPSVLNAFSLNNAGLKMVVSSHSLDSFLEVFESPEHVHVMTRADLELANNLGVSFDELARHHPQLRPTISNAILDIAAKVVHLAKTKAKTEGWGARLLVNDPSGNPVPADESLLARTWVAPSVFKGKAKATADDADVEMADAVPLAVQSSDVDSKTESDKSLDVHKDISPYILALCSFLSTLFGSNSTLKSSFIKGGGVELLLDLSEAPSLPQNFDLLQASRTLSQVLAQLVEASPVLGLPSLLNRIHDTVEDLQPLVARDQVYPLFAPFVVSGMSLVKEDGEWDSVLVRKVSSGTKLLRALIRLQSLVRAVYQSFPYSSRHQTVTVPAVNVYDLFVSLINKLGPLLRDVIMESLSLSTLVPQGWSREKPLRDELEQAISPASANANNDQPQAPIPVSGSTEQLLVLPGPKTDSNETKGNPNPTEEEKQTVQYKNFQAIHSLLNTMMPGILPFFQTLGKALLPRRIDSYVRSQHLDIGEALADTILEQLKLSQNQSTAKEFHHWAMMFHMLHEMLVDMTRMSERSGTHIILPVLVAFKEHGGIEVLNNMLQKFADDICTHDSEDLKNRQATIGMKKILEIYHFIVNGKNIVDSWGQVNLVQKSADSRSRDLSHQLVIELRMAILPVVRKLWVSELAEKAKTPVLSRIIEILQTIAAADHEQNAYRKSEKSSSHPIFKNRERVRFSWVPHMALLKQLCDSGYDRNLSLEAIYRANGKPEDAEAYCRAHKSSDDTHLAGRRNSIPEYDEFKDQASPKSEPAALNPSSGLPADPMALDIQDAIGHAVLGNDLAEHSSEDLNDTSNESSSQDSASREASTAPAAPPTQQAASSSSTALESSATPPVTKEDIDKERAELSSDLIDRCLDVLRAHPDSVFEISDLIQNMILKTNNEDKRTEVGEVLANALMSFAMDDESTKKANGRSIAAYAHLLSLLLQDRPFFRSTLDSLKQNIGEYLGFLKVAPASSNEDLPPWMPYILLVFEILLMDDEQLVEAKWKIPANEADEVEQPVWVAKEPIMSEEDRSALLAAILEVLPRIGKEESLALSVLRIMVILTRDHAVAKTVGEKRNLQRLFVMAKQLCAGGSATMNRSHISDNIMIILRHIVEDEDIIRQVIETEIRQCLATPQRTSRGGFEIGTYLRQLSHIALRAPKLFVEATTRLVKLTRWVQPPPGDTASRSHHYILALKPPATSEDKATPKDSSVEPAVQATEDLTISDVKPSTESADKEMADVPKTPFEIKRPVLENPDGVVHFLLCELLNYREVDDKEIPNQASKEHDKTPAKEASAAGDASGTDLETTPGPPDLSDELESDSKKWDKKASKSIFKAEEHPIFIYRCFLLNCLAELLQSFTRAKVEFINFKRSAPIQTNTPIKPRSSVLNYLLNDLICFGSSNNSVDPLISRKKLATASQASSVLVALVARTGEKPIERTRNNFEYDDEPDLLFVRRFVLDTVLRAYKEASTPGEPFDIRYPRMVSLAELMSQMLGEKDKESLPSNSRGTDAAVLRSQLQLRRLMYEKGYLAALTASIADVDLTFPDVKRTIKYILRVLRILARTAFQLSQADILQGTPADQPDDDLVSASSLSDIDDEREETPDLYRNSTLGMLEPGREDDYDSEEEEDDDEEMYDEEVYEDELDYGDEMSQDEEDNPSDEDEEELGEMGHIEGLPGEPGVVEVIMGEDDDEDDDMDEEDEDESSDDEEEEEDEEDMGSEDMEDIEDRIEITAEEGNAIGDDDDWESATDEEDEEDEEELDYEAEAQDLHEAQAHGHNLDPISHLLDLAREGIDPDDLDGEEIEDFDEHYPDEVPEDEDEEDEEDADEDEVYFDQGRPRDEILPSSLNMPSGLGWDIAVEPHLRFRHGAFRAPFPGAPFVMGGHGGRDPLGAGRFSTILRRRELALNTEARFLNEGFDMEMLELMFLERLGTNVVPDFRSYIRHSHPRPPATTNDDSRNPLLLSNNRPGRDNSPHSREQQWARYALPFSSSHFDGPLAVINHLMQRMPINFSPGHTVNIQFTGQGPQGEIRHVSVPFPMALGGQPGRWEQPRRTEVYSEPIQAVQFTAETTVNRWSGEAKMIFGYQHHEKASKLFNAVIGMLAPRAIQQAKEQKAREEEEKRKVEEERKKREEAERLQREAKEAAEKLAREQKEAEERERQAREQAEAAAEAARQAEMTEEPATRTEEEPQAMEGVESHVTDNNNQQPAGPTERILTTIRGGETVDVTDLGIDPEYLAALPEEFREEVIAQTLTARRSQAREQATQEGENTEVFQEFLEALPDELRREIVEQERADRRRREGDVQRRQAANAIGQDLAAADMDTASILLTFPPELRQQVLMEQGEDIMDHLPPELAAEARALAQRNEQYRAPPAVVRSRDVARPAEPSGTNEVKPQRRTIVQMLDKAGVATLLRLMFITQHGSIRNYLFDVFGCVCENRQNRLEVISTLLQILQDGSTDMEAVERSFGQLSLRAKQPKEKDSKTPQSLKRTFTNISTNNYIANNSEVSPLLIVQQCLDLLQDLATKNPHIPSLFLTEHETVASTLKRSLSRKGKGKDVNTKAQKYAINSLLALLDRSLIMESSAVMQLLADLLNKVTYPLQALERRRREAEEEKKKAEEKAKEEKTKPRPEVANPQAPDGSEAQTSAQETTEDPTATSTTEQAVEESIQPESSAAKETSEPKSEEKKVRQLTPPTIPDHNLKLVVNIFVARECSSKTFQNTISTIKNLSNIPGAKKVFGEELVRQARVLSENIVSDLNDLLPHISKAESGTEIQGVALAKFSPGASEQNKLLRVLTALDHLFDSKTKKADGSLEGEEVKEGTKEDLLGSLYWNPTFGTMWEKLSSCLSAIRQRENMLNVATILLPLIESLMVVCKNTTLSDSLDAQNAAGKELLLSSPPPENRIAGLFFTFTEEHRRILNELVRHNPKLMSGTFSLLVKNPKVLEFDNKRNYFNRSVHSKTGPSQTRPSYPTLQLSVRREHVFHDSFKALYFKSGPEMKFGKLNIRFHNEEGVDAGGVTREWFQVLARQMFDPNYALFIPVSSDRTTFHPNKLSSINEEHLMFFKFIGRIIGKALYEGRLLDCYFSRAVYKRILGKPVSVKDMESFDPDYYKSLVWMLENDITDIIVETFSVEDDEFGVTKVVDLIENGRNIAVTEENKHEYVRLIVEHKLLTSVKEQMEHFLKGFHDIIPEELIAIFNEQELELLISGLPDIDVDDWKSNTEYHNYTAASQQIQWFWRAVRSFDKEERAKLLQFVTGTSKVPLNGFKELEGMNGVSRFNIHRDYGNKERLPSSHTCFNQLDLPEYESYDTLRAQVLKAITAGSDYFGFA</sequence>
<reference evidence="14" key="2">
    <citation type="submission" date="2023-06" db="EMBL/GenBank/DDBJ databases">
        <authorList>
            <consortium name="Lawrence Berkeley National Laboratory"/>
            <person name="Mondo S.J."/>
            <person name="Hensen N."/>
            <person name="Bonometti L."/>
            <person name="Westerberg I."/>
            <person name="Brannstrom I.O."/>
            <person name="Guillou S."/>
            <person name="Cros-Aarteil S."/>
            <person name="Calhoun S."/>
            <person name="Haridas S."/>
            <person name="Kuo A."/>
            <person name="Pangilinan J."/>
            <person name="Riley R."/>
            <person name="Labutti K."/>
            <person name="Andreopoulos B."/>
            <person name="Lipzen A."/>
            <person name="Chen C."/>
            <person name="Yanf M."/>
            <person name="Daum C."/>
            <person name="Ng V."/>
            <person name="Clum A."/>
            <person name="Steindorff A."/>
            <person name="Ohm R."/>
            <person name="Martin F."/>
            <person name="Silar P."/>
            <person name="Natvig D."/>
            <person name="Lalanne C."/>
            <person name="Gautier V."/>
            <person name="Ament-Velasquez S.L."/>
            <person name="Kruys A."/>
            <person name="Hutchinson M.I."/>
            <person name="Powell A.J."/>
            <person name="Barry K."/>
            <person name="Miller A.N."/>
            <person name="Grigoriev I.V."/>
            <person name="Debuchy R."/>
            <person name="Gladieux P."/>
            <person name="Thoren M.H."/>
            <person name="Johannesson H."/>
        </authorList>
    </citation>
    <scope>NUCLEOTIDE SEQUENCE</scope>
    <source>
        <strain evidence="14">PSN324</strain>
    </source>
</reference>
<feature type="compositionally biased region" description="Acidic residues" evidence="12">
    <location>
        <begin position="2477"/>
        <end position="2518"/>
    </location>
</feature>
<name>A0AAV9HG74_9PEZI</name>
<dbReference type="Gene3D" id="3.30.2160.10">
    <property type="entry name" value="Hect, E3 ligase catalytic domain"/>
    <property type="match status" value="1"/>
</dbReference>
<feature type="compositionally biased region" description="Acidic residues" evidence="12">
    <location>
        <begin position="2531"/>
        <end position="2557"/>
    </location>
</feature>
<feature type="region of interest" description="Disordered" evidence="12">
    <location>
        <begin position="219"/>
        <end position="244"/>
    </location>
</feature>
<feature type="region of interest" description="Disordered" evidence="12">
    <location>
        <begin position="3400"/>
        <end position="3487"/>
    </location>
</feature>
<reference evidence="14" key="1">
    <citation type="journal article" date="2023" name="Mol. Phylogenet. Evol.">
        <title>Genome-scale phylogeny and comparative genomics of the fungal order Sordariales.</title>
        <authorList>
            <person name="Hensen N."/>
            <person name="Bonometti L."/>
            <person name="Westerberg I."/>
            <person name="Brannstrom I.O."/>
            <person name="Guillou S."/>
            <person name="Cros-Aarteil S."/>
            <person name="Calhoun S."/>
            <person name="Haridas S."/>
            <person name="Kuo A."/>
            <person name="Mondo S."/>
            <person name="Pangilinan J."/>
            <person name="Riley R."/>
            <person name="LaButti K."/>
            <person name="Andreopoulos B."/>
            <person name="Lipzen A."/>
            <person name="Chen C."/>
            <person name="Yan M."/>
            <person name="Daum C."/>
            <person name="Ng V."/>
            <person name="Clum A."/>
            <person name="Steindorff A."/>
            <person name="Ohm R.A."/>
            <person name="Martin F."/>
            <person name="Silar P."/>
            <person name="Natvig D.O."/>
            <person name="Lalanne C."/>
            <person name="Gautier V."/>
            <person name="Ament-Velasquez S.L."/>
            <person name="Kruys A."/>
            <person name="Hutchinson M.I."/>
            <person name="Powell A.J."/>
            <person name="Barry K."/>
            <person name="Miller A.N."/>
            <person name="Grigoriev I.V."/>
            <person name="Debuchy R."/>
            <person name="Gladieux P."/>
            <person name="Hiltunen Thoren M."/>
            <person name="Johannesson H."/>
        </authorList>
    </citation>
    <scope>NUCLEOTIDE SEQUENCE</scope>
    <source>
        <strain evidence="14">PSN324</strain>
    </source>
</reference>
<feature type="compositionally biased region" description="Basic and acidic residues" evidence="12">
    <location>
        <begin position="3400"/>
        <end position="3421"/>
    </location>
</feature>
<dbReference type="EC" id="2.3.2.26" evidence="4"/>
<dbReference type="InterPro" id="IPR025527">
    <property type="entry name" value="HUWE1/Rev1_UBM"/>
</dbReference>
<feature type="compositionally biased region" description="Basic and acidic residues" evidence="12">
    <location>
        <begin position="328"/>
        <end position="347"/>
    </location>
</feature>
<dbReference type="GO" id="GO:0000209">
    <property type="term" value="P:protein polyubiquitination"/>
    <property type="evidence" value="ECO:0007669"/>
    <property type="project" value="TreeGrafter"/>
</dbReference>
<feature type="compositionally biased region" description="Basic and acidic residues" evidence="12">
    <location>
        <begin position="2902"/>
        <end position="2957"/>
    </location>
</feature>
<evidence type="ECO:0000256" key="9">
    <source>
        <dbReference type="ARBA" id="ARBA00023242"/>
    </source>
</evidence>
<keyword evidence="9" id="KW-0539">Nucleus</keyword>
<dbReference type="CDD" id="cd00078">
    <property type="entry name" value="HECTc"/>
    <property type="match status" value="1"/>
</dbReference>
<dbReference type="GO" id="GO:0005634">
    <property type="term" value="C:nucleus"/>
    <property type="evidence" value="ECO:0007669"/>
    <property type="project" value="UniProtKB-SubCell"/>
</dbReference>
<evidence type="ECO:0000256" key="10">
    <source>
        <dbReference type="ARBA" id="ARBA00034494"/>
    </source>
</evidence>
<dbReference type="SUPFAM" id="SSF56204">
    <property type="entry name" value="Hect, E3 ligase catalytic domain"/>
    <property type="match status" value="1"/>
</dbReference>
<evidence type="ECO:0000256" key="7">
    <source>
        <dbReference type="ARBA" id="ARBA00022786"/>
    </source>
</evidence>
<keyword evidence="5" id="KW-0813">Transport</keyword>
<dbReference type="InterPro" id="IPR050409">
    <property type="entry name" value="E3_ubiq-protein_ligase"/>
</dbReference>
<evidence type="ECO:0000256" key="2">
    <source>
        <dbReference type="ARBA" id="ARBA00004123"/>
    </source>
</evidence>
<feature type="region of interest" description="Disordered" evidence="12">
    <location>
        <begin position="1593"/>
        <end position="1651"/>
    </location>
</feature>
<evidence type="ECO:0000256" key="6">
    <source>
        <dbReference type="ARBA" id="ARBA00022679"/>
    </source>
</evidence>
<dbReference type="GO" id="GO:0005737">
    <property type="term" value="C:cytoplasm"/>
    <property type="evidence" value="ECO:0007669"/>
    <property type="project" value="TreeGrafter"/>
</dbReference>
<dbReference type="Pfam" id="PF06025">
    <property type="entry name" value="DUF913"/>
    <property type="match status" value="1"/>
</dbReference>
<feature type="compositionally biased region" description="Basic and acidic residues" evidence="12">
    <location>
        <begin position="2069"/>
        <end position="2082"/>
    </location>
</feature>
<dbReference type="FunFam" id="3.30.2410.10:FF:000004">
    <property type="entry name" value="E3 ubiquitin-protein ligase HUWE1, variant"/>
    <property type="match status" value="1"/>
</dbReference>
<feature type="domain" description="HECT" evidence="13">
    <location>
        <begin position="3785"/>
        <end position="4121"/>
    </location>
</feature>
<feature type="compositionally biased region" description="Basic and acidic residues" evidence="12">
    <location>
        <begin position="3468"/>
        <end position="3479"/>
    </location>
</feature>
<dbReference type="Pfam" id="PF06012">
    <property type="entry name" value="DUF908"/>
    <property type="match status" value="1"/>
</dbReference>
<proteinExistence type="inferred from homology"/>
<comment type="similarity">
    <text evidence="10">Belongs to the UPL family. TOM1/PTR1 subfamily.</text>
</comment>
<gene>
    <name evidence="14" type="ORF">QBC42DRAFT_313163</name>
</gene>
<dbReference type="EMBL" id="MU865051">
    <property type="protein sequence ID" value="KAK4458964.1"/>
    <property type="molecule type" value="Genomic_DNA"/>
</dbReference>
<evidence type="ECO:0000256" key="3">
    <source>
        <dbReference type="ARBA" id="ARBA00004906"/>
    </source>
</evidence>
<dbReference type="PROSITE" id="PS50237">
    <property type="entry name" value="HECT"/>
    <property type="match status" value="1"/>
</dbReference>
<dbReference type="Proteomes" id="UP001321749">
    <property type="component" value="Unassembled WGS sequence"/>
</dbReference>
<feature type="region of interest" description="Disordered" evidence="12">
    <location>
        <begin position="288"/>
        <end position="353"/>
    </location>
</feature>
<evidence type="ECO:0000256" key="8">
    <source>
        <dbReference type="ARBA" id="ARBA00022816"/>
    </source>
</evidence>
<feature type="compositionally biased region" description="Polar residues" evidence="12">
    <location>
        <begin position="302"/>
        <end position="326"/>
    </location>
</feature>
<comment type="catalytic activity">
    <reaction evidence="1">
        <text>S-ubiquitinyl-[E2 ubiquitin-conjugating enzyme]-L-cysteine + [acceptor protein]-L-lysine = [E2 ubiquitin-conjugating enzyme]-L-cysteine + N(6)-ubiquitinyl-[acceptor protein]-L-lysine.</text>
        <dbReference type="EC" id="2.3.2.26"/>
    </reaction>
</comment>
<feature type="region of interest" description="Disordered" evidence="12">
    <location>
        <begin position="2069"/>
        <end position="2113"/>
    </location>
</feature>
<feature type="region of interest" description="Disordered" evidence="12">
    <location>
        <begin position="3164"/>
        <end position="3185"/>
    </location>
</feature>
<feature type="compositionally biased region" description="Acidic residues" evidence="12">
    <location>
        <begin position="2585"/>
        <end position="2598"/>
    </location>
</feature>
<evidence type="ECO:0000313" key="15">
    <source>
        <dbReference type="Proteomes" id="UP001321749"/>
    </source>
</evidence>
<feature type="region of interest" description="Disordered" evidence="12">
    <location>
        <begin position="2735"/>
        <end position="2769"/>
    </location>
</feature>
<feature type="region of interest" description="Disordered" evidence="12">
    <location>
        <begin position="1551"/>
        <end position="1574"/>
    </location>
</feature>
<organism evidence="14 15">
    <name type="scientific">Cladorrhinum samala</name>
    <dbReference type="NCBI Taxonomy" id="585594"/>
    <lineage>
        <taxon>Eukaryota</taxon>
        <taxon>Fungi</taxon>
        <taxon>Dikarya</taxon>
        <taxon>Ascomycota</taxon>
        <taxon>Pezizomycotina</taxon>
        <taxon>Sordariomycetes</taxon>
        <taxon>Sordariomycetidae</taxon>
        <taxon>Sordariales</taxon>
        <taxon>Podosporaceae</taxon>
        <taxon>Cladorrhinum</taxon>
    </lineage>
</organism>
<feature type="region of interest" description="Disordered" evidence="12">
    <location>
        <begin position="2583"/>
        <end position="2636"/>
    </location>
</feature>
<protein>
    <recommendedName>
        <fullName evidence="4">HECT-type E3 ubiquitin transferase</fullName>
        <ecNumber evidence="4">2.3.2.26</ecNumber>
    </recommendedName>
</protein>
<keyword evidence="15" id="KW-1185">Reference proteome</keyword>
<feature type="region of interest" description="Disordered" evidence="12">
    <location>
        <begin position="738"/>
        <end position="786"/>
    </location>
</feature>
<dbReference type="Gene3D" id="3.90.1750.10">
    <property type="entry name" value="Hect, E3 ligase catalytic domains"/>
    <property type="match status" value="1"/>
</dbReference>
<dbReference type="PANTHER" id="PTHR11254:SF67">
    <property type="entry name" value="E3 UBIQUITIN-PROTEIN LIGASE HUWE1"/>
    <property type="match status" value="1"/>
</dbReference>
<comment type="caution">
    <text evidence="14">The sequence shown here is derived from an EMBL/GenBank/DDBJ whole genome shotgun (WGS) entry which is preliminary data.</text>
</comment>
<dbReference type="SMART" id="SM00119">
    <property type="entry name" value="HECTc"/>
    <property type="match status" value="1"/>
</dbReference>
<dbReference type="GO" id="GO:0006511">
    <property type="term" value="P:ubiquitin-dependent protein catabolic process"/>
    <property type="evidence" value="ECO:0007669"/>
    <property type="project" value="TreeGrafter"/>
</dbReference>
<evidence type="ECO:0000313" key="14">
    <source>
        <dbReference type="EMBL" id="KAK4458964.1"/>
    </source>
</evidence>
<dbReference type="GO" id="GO:0061630">
    <property type="term" value="F:ubiquitin protein ligase activity"/>
    <property type="evidence" value="ECO:0007669"/>
    <property type="project" value="UniProtKB-EC"/>
</dbReference>
<dbReference type="PANTHER" id="PTHR11254">
    <property type="entry name" value="HECT DOMAIN UBIQUITIN-PROTEIN LIGASE"/>
    <property type="match status" value="1"/>
</dbReference>
<dbReference type="Pfam" id="PF00632">
    <property type="entry name" value="HECT"/>
    <property type="match status" value="1"/>
</dbReference>
<dbReference type="FunFam" id="3.90.1750.10:FF:000003">
    <property type="entry name" value="E3 ubiquitin-protein ligase UPL1"/>
    <property type="match status" value="1"/>
</dbReference>
<evidence type="ECO:0000256" key="1">
    <source>
        <dbReference type="ARBA" id="ARBA00000885"/>
    </source>
</evidence>
<feature type="compositionally biased region" description="Acidic residues" evidence="12">
    <location>
        <begin position="2385"/>
        <end position="2394"/>
    </location>
</feature>
<accession>A0AAV9HG74</accession>
<feature type="region of interest" description="Disordered" evidence="12">
    <location>
        <begin position="2367"/>
        <end position="2563"/>
    </location>
</feature>
<feature type="compositionally biased region" description="Acidic residues" evidence="12">
    <location>
        <begin position="2409"/>
        <end position="2458"/>
    </location>
</feature>
<evidence type="ECO:0000256" key="5">
    <source>
        <dbReference type="ARBA" id="ARBA00022448"/>
    </source>
</evidence>
<evidence type="ECO:0000259" key="13">
    <source>
        <dbReference type="PROSITE" id="PS50237"/>
    </source>
</evidence>
<comment type="pathway">
    <text evidence="3">Protein modification; protein ubiquitination.</text>
</comment>
<feature type="compositionally biased region" description="Basic and acidic residues" evidence="12">
    <location>
        <begin position="2759"/>
        <end position="2769"/>
    </location>
</feature>
<evidence type="ECO:0000256" key="4">
    <source>
        <dbReference type="ARBA" id="ARBA00012485"/>
    </source>
</evidence>
<keyword evidence="7 11" id="KW-0833">Ubl conjugation pathway</keyword>
<dbReference type="FunFam" id="3.30.2160.10:FF:000001">
    <property type="entry name" value="E3 ubiquitin-protein ligase NEDD4-like"/>
    <property type="match status" value="1"/>
</dbReference>
<feature type="compositionally biased region" description="Basic and acidic residues" evidence="12">
    <location>
        <begin position="1992"/>
        <end position="2002"/>
    </location>
</feature>
<feature type="compositionally biased region" description="Acidic residues" evidence="12">
    <location>
        <begin position="2604"/>
        <end position="2623"/>
    </location>
</feature>